<evidence type="ECO:0000256" key="1">
    <source>
        <dbReference type="SAM" id="Phobius"/>
    </source>
</evidence>
<evidence type="ECO:0000313" key="2">
    <source>
        <dbReference type="EMBL" id="EFN82842.1"/>
    </source>
</evidence>
<keyword evidence="1" id="KW-0812">Transmembrane</keyword>
<accession>E2BN80</accession>
<dbReference type="Proteomes" id="UP000008237">
    <property type="component" value="Unassembled WGS sequence"/>
</dbReference>
<organism evidence="3">
    <name type="scientific">Harpegnathos saltator</name>
    <name type="common">Jerdon's jumping ant</name>
    <dbReference type="NCBI Taxonomy" id="610380"/>
    <lineage>
        <taxon>Eukaryota</taxon>
        <taxon>Metazoa</taxon>
        <taxon>Ecdysozoa</taxon>
        <taxon>Arthropoda</taxon>
        <taxon>Hexapoda</taxon>
        <taxon>Insecta</taxon>
        <taxon>Pterygota</taxon>
        <taxon>Neoptera</taxon>
        <taxon>Endopterygota</taxon>
        <taxon>Hymenoptera</taxon>
        <taxon>Apocrita</taxon>
        <taxon>Aculeata</taxon>
        <taxon>Formicoidea</taxon>
        <taxon>Formicidae</taxon>
        <taxon>Ponerinae</taxon>
        <taxon>Ponerini</taxon>
        <taxon>Harpegnathos</taxon>
    </lineage>
</organism>
<reference evidence="2 3" key="1">
    <citation type="journal article" date="2010" name="Science">
        <title>Genomic comparison of the ants Camponotus floridanus and Harpegnathos saltator.</title>
        <authorList>
            <person name="Bonasio R."/>
            <person name="Zhang G."/>
            <person name="Ye C."/>
            <person name="Mutti N.S."/>
            <person name="Fang X."/>
            <person name="Qin N."/>
            <person name="Donahue G."/>
            <person name="Yang P."/>
            <person name="Li Q."/>
            <person name="Li C."/>
            <person name="Zhang P."/>
            <person name="Huang Z."/>
            <person name="Berger S.L."/>
            <person name="Reinberg D."/>
            <person name="Wang J."/>
            <person name="Liebig J."/>
        </authorList>
    </citation>
    <scope>NUCLEOTIDE SEQUENCE [LARGE SCALE GENOMIC DNA]</scope>
    <source>
        <strain evidence="2 3">R22 G/1</strain>
    </source>
</reference>
<protein>
    <submittedName>
        <fullName evidence="2">Uncharacterized protein</fullName>
    </submittedName>
</protein>
<dbReference type="OrthoDB" id="7692812at2759"/>
<dbReference type="EMBL" id="GL449385">
    <property type="protein sequence ID" value="EFN82842.1"/>
    <property type="molecule type" value="Genomic_DNA"/>
</dbReference>
<dbReference type="InParanoid" id="E2BN80"/>
<evidence type="ECO:0000313" key="3">
    <source>
        <dbReference type="Proteomes" id="UP000008237"/>
    </source>
</evidence>
<sequence length="87" mass="9952">MSEKRLSLGINVSILLILTIFGVLLFLPLRLLFDTNYDNRDGEETNATDSERGRAPVIPIDHRKLKRCPNLPYEDHLSDATHNDHIL</sequence>
<feature type="transmembrane region" description="Helical" evidence="1">
    <location>
        <begin position="12"/>
        <end position="33"/>
    </location>
</feature>
<dbReference type="AlphaFoldDB" id="E2BN80"/>
<name>E2BN80_HARSA</name>
<proteinExistence type="predicted"/>
<keyword evidence="1" id="KW-1133">Transmembrane helix</keyword>
<keyword evidence="3" id="KW-1185">Reference proteome</keyword>
<gene>
    <name evidence="2" type="ORF">EAI_07286</name>
</gene>
<keyword evidence="1" id="KW-0472">Membrane</keyword>